<feature type="region of interest" description="Disordered" evidence="2">
    <location>
        <begin position="40"/>
        <end position="59"/>
    </location>
</feature>
<gene>
    <name evidence="3" type="ORF">AVDCRST_MAG92-4764</name>
</gene>
<evidence type="ECO:0000256" key="1">
    <source>
        <dbReference type="SAM" id="Coils"/>
    </source>
</evidence>
<keyword evidence="1" id="KW-0175">Coiled coil</keyword>
<feature type="coiled-coil region" evidence="1">
    <location>
        <begin position="61"/>
        <end position="159"/>
    </location>
</feature>
<reference evidence="3" key="1">
    <citation type="submission" date="2020-02" db="EMBL/GenBank/DDBJ databases">
        <authorList>
            <person name="Meier V. D."/>
        </authorList>
    </citation>
    <scope>NUCLEOTIDE SEQUENCE</scope>
    <source>
        <strain evidence="3">AVDCRST_MAG92</strain>
    </source>
</reference>
<sequence length="204" mass="23063">MAKKSLTDLLREEVEKSPSLEPEKVEETTDDEIRDLNTEAVEQLPMNTPAKTSAKQSIPTKAELEAQITQLKAALEEAQQKPHEEPFAQLKDDLEEAYRKEGALQQQVSDLQSDLQHYKKSVHKLEKELDKVDNLKTELEQAKKAAFQLAEANEKLLQELNTLKKGGSEIQKGPGHEIIYHAPDRPIQKDSDKPGDFAKTSWLL</sequence>
<protein>
    <submittedName>
        <fullName evidence="3">Uncharacterized protein</fullName>
    </submittedName>
</protein>
<evidence type="ECO:0000256" key="2">
    <source>
        <dbReference type="SAM" id="MobiDB-lite"/>
    </source>
</evidence>
<name>A0A6J4K5Z4_9CYAN</name>
<dbReference type="EMBL" id="CADCTM010000829">
    <property type="protein sequence ID" value="CAA9296248.1"/>
    <property type="molecule type" value="Genomic_DNA"/>
</dbReference>
<feature type="compositionally biased region" description="Basic and acidic residues" evidence="2">
    <location>
        <begin position="1"/>
        <end position="27"/>
    </location>
</feature>
<feature type="compositionally biased region" description="Basic and acidic residues" evidence="2">
    <location>
        <begin position="182"/>
        <end position="196"/>
    </location>
</feature>
<dbReference type="AlphaFoldDB" id="A0A6J4K5Z4"/>
<evidence type="ECO:0000313" key="3">
    <source>
        <dbReference type="EMBL" id="CAA9296248.1"/>
    </source>
</evidence>
<organism evidence="3">
    <name type="scientific">uncultured Coleofasciculus sp</name>
    <dbReference type="NCBI Taxonomy" id="1267456"/>
    <lineage>
        <taxon>Bacteria</taxon>
        <taxon>Bacillati</taxon>
        <taxon>Cyanobacteriota</taxon>
        <taxon>Cyanophyceae</taxon>
        <taxon>Coleofasciculales</taxon>
        <taxon>Coleofasciculaceae</taxon>
        <taxon>Coleofasciculus</taxon>
        <taxon>environmental samples</taxon>
    </lineage>
</organism>
<feature type="region of interest" description="Disordered" evidence="2">
    <location>
        <begin position="1"/>
        <end position="32"/>
    </location>
</feature>
<feature type="region of interest" description="Disordered" evidence="2">
    <location>
        <begin position="182"/>
        <end position="204"/>
    </location>
</feature>
<proteinExistence type="predicted"/>
<accession>A0A6J4K5Z4</accession>
<feature type="compositionally biased region" description="Polar residues" evidence="2">
    <location>
        <begin position="45"/>
        <end position="59"/>
    </location>
</feature>